<gene>
    <name evidence="3" type="ORF">A3H78_06210</name>
</gene>
<evidence type="ECO:0000256" key="1">
    <source>
        <dbReference type="SAM" id="Phobius"/>
    </source>
</evidence>
<proteinExistence type="predicted"/>
<keyword evidence="1" id="KW-0472">Membrane</keyword>
<accession>A0A1F7JC39</accession>
<comment type="caution">
    <text evidence="3">The sequence shown here is derived from an EMBL/GenBank/DDBJ whole genome shotgun (WGS) entry which is preliminary data.</text>
</comment>
<organism evidence="3 4">
    <name type="scientific">Candidatus Roizmanbacteria bacterium RIFCSPLOWO2_02_FULL_36_11</name>
    <dbReference type="NCBI Taxonomy" id="1802071"/>
    <lineage>
        <taxon>Bacteria</taxon>
        <taxon>Candidatus Roizmaniibacteriota</taxon>
    </lineage>
</organism>
<keyword evidence="1" id="KW-0812">Transmembrane</keyword>
<reference evidence="3 4" key="1">
    <citation type="journal article" date="2016" name="Nat. Commun.">
        <title>Thousands of microbial genomes shed light on interconnected biogeochemical processes in an aquifer system.</title>
        <authorList>
            <person name="Anantharaman K."/>
            <person name="Brown C.T."/>
            <person name="Hug L.A."/>
            <person name="Sharon I."/>
            <person name="Castelle C.J."/>
            <person name="Probst A.J."/>
            <person name="Thomas B.C."/>
            <person name="Singh A."/>
            <person name="Wilkins M.J."/>
            <person name="Karaoz U."/>
            <person name="Brodie E.L."/>
            <person name="Williams K.H."/>
            <person name="Hubbard S.S."/>
            <person name="Banfield J.F."/>
        </authorList>
    </citation>
    <scope>NUCLEOTIDE SEQUENCE [LARGE SCALE GENOMIC DNA]</scope>
</reference>
<evidence type="ECO:0000313" key="3">
    <source>
        <dbReference type="EMBL" id="OGK53174.1"/>
    </source>
</evidence>
<dbReference type="EMBL" id="MGAV01000023">
    <property type="protein sequence ID" value="OGK53174.1"/>
    <property type="molecule type" value="Genomic_DNA"/>
</dbReference>
<feature type="transmembrane region" description="Helical" evidence="1">
    <location>
        <begin position="27"/>
        <end position="47"/>
    </location>
</feature>
<keyword evidence="1" id="KW-1133">Transmembrane helix</keyword>
<dbReference type="Pfam" id="PF03703">
    <property type="entry name" value="bPH_2"/>
    <property type="match status" value="1"/>
</dbReference>
<protein>
    <recommendedName>
        <fullName evidence="2">YdbS-like PH domain-containing protein</fullName>
    </recommendedName>
</protein>
<evidence type="ECO:0000259" key="2">
    <source>
        <dbReference type="Pfam" id="PF03703"/>
    </source>
</evidence>
<name>A0A1F7JC39_9BACT</name>
<dbReference type="AlphaFoldDB" id="A0A1F7JC39"/>
<dbReference type="Proteomes" id="UP000177418">
    <property type="component" value="Unassembled WGS sequence"/>
</dbReference>
<feature type="domain" description="YdbS-like PH" evidence="2">
    <location>
        <begin position="93"/>
        <end position="143"/>
    </location>
</feature>
<dbReference type="InterPro" id="IPR005182">
    <property type="entry name" value="YdbS-like_PH"/>
</dbReference>
<sequence>MAIDSYNHIQDVLDDNEKIIWQDKPTFIPFVASGLPFLGFGIIWGIMDSSFIVKSLSAPMNLDLMLIPFFLIHLMPLWLGILNFVRLFLVFNNTAYATTNRRILLRTGFLGIDFRSIDYDKIQDIRVDVNPFENMFGVGTIKINADFSGNRGVHIYGSISAIADPYKVFKQIKTVSVNIKTDWNYPNKLRPSDNPGYKTEYQPEE</sequence>
<feature type="transmembrane region" description="Helical" evidence="1">
    <location>
        <begin position="67"/>
        <end position="91"/>
    </location>
</feature>
<evidence type="ECO:0000313" key="4">
    <source>
        <dbReference type="Proteomes" id="UP000177418"/>
    </source>
</evidence>